<reference evidence="2 3" key="1">
    <citation type="journal article" date="2016" name="Nat. Commun.">
        <title>Thousands of microbial genomes shed light on interconnected biogeochemical processes in an aquifer system.</title>
        <authorList>
            <person name="Anantharaman K."/>
            <person name="Brown C.T."/>
            <person name="Hug L.A."/>
            <person name="Sharon I."/>
            <person name="Castelle C.J."/>
            <person name="Probst A.J."/>
            <person name="Thomas B.C."/>
            <person name="Singh A."/>
            <person name="Wilkins M.J."/>
            <person name="Karaoz U."/>
            <person name="Brodie E.L."/>
            <person name="Williams K.H."/>
            <person name="Hubbard S.S."/>
            <person name="Banfield J.F."/>
        </authorList>
    </citation>
    <scope>NUCLEOTIDE SEQUENCE [LARGE SCALE GENOMIC DNA]</scope>
</reference>
<sequence length="73" mass="8306">MFKEKFNPAIPKRYLFLLAGMMWSLVGLILATVGLFWIFTVKQTHALVLILTPFAFIAGFIKGKFVLFKVAIK</sequence>
<protein>
    <submittedName>
        <fullName evidence="2">Uncharacterized protein</fullName>
    </submittedName>
</protein>
<evidence type="ECO:0000313" key="2">
    <source>
        <dbReference type="EMBL" id="OGL52127.1"/>
    </source>
</evidence>
<evidence type="ECO:0000313" key="3">
    <source>
        <dbReference type="Proteomes" id="UP000178082"/>
    </source>
</evidence>
<evidence type="ECO:0000256" key="1">
    <source>
        <dbReference type="SAM" id="Phobius"/>
    </source>
</evidence>
<name>A0A1F7SG29_9BACT</name>
<gene>
    <name evidence="2" type="ORF">A3G31_06825</name>
</gene>
<keyword evidence="1" id="KW-1133">Transmembrane helix</keyword>
<proteinExistence type="predicted"/>
<feature type="transmembrane region" description="Helical" evidence="1">
    <location>
        <begin position="14"/>
        <end position="39"/>
    </location>
</feature>
<comment type="caution">
    <text evidence="2">The sequence shown here is derived from an EMBL/GenBank/DDBJ whole genome shotgun (WGS) entry which is preliminary data.</text>
</comment>
<dbReference type="AlphaFoldDB" id="A0A1F7SG29"/>
<keyword evidence="1" id="KW-0812">Transmembrane</keyword>
<keyword evidence="1" id="KW-0472">Membrane</keyword>
<feature type="transmembrane region" description="Helical" evidence="1">
    <location>
        <begin position="45"/>
        <end position="67"/>
    </location>
</feature>
<organism evidence="2 3">
    <name type="scientific">Candidatus Schekmanbacteria bacterium RIFCSPLOWO2_12_FULL_38_15</name>
    <dbReference type="NCBI Taxonomy" id="1817883"/>
    <lineage>
        <taxon>Bacteria</taxon>
        <taxon>Candidatus Schekmaniibacteriota</taxon>
    </lineage>
</organism>
<dbReference type="Proteomes" id="UP000178082">
    <property type="component" value="Unassembled WGS sequence"/>
</dbReference>
<accession>A0A1F7SG29</accession>
<dbReference type="EMBL" id="MGDI01000033">
    <property type="protein sequence ID" value="OGL52127.1"/>
    <property type="molecule type" value="Genomic_DNA"/>
</dbReference>